<accession>A0A2P2QD67</accession>
<protein>
    <submittedName>
        <fullName evidence="1">Uncharacterized protein</fullName>
    </submittedName>
</protein>
<sequence>MCIDCPLLFCCP</sequence>
<reference evidence="1" key="1">
    <citation type="submission" date="2018-02" db="EMBL/GenBank/DDBJ databases">
        <title>Rhizophora mucronata_Transcriptome.</title>
        <authorList>
            <person name="Meera S.P."/>
            <person name="Sreeshan A."/>
            <person name="Augustine A."/>
        </authorList>
    </citation>
    <scope>NUCLEOTIDE SEQUENCE</scope>
    <source>
        <tissue evidence="1">Leaf</tissue>
    </source>
</reference>
<evidence type="ECO:0000313" key="1">
    <source>
        <dbReference type="EMBL" id="MBX64956.1"/>
    </source>
</evidence>
<name>A0A2P2QD67_RHIMU</name>
<proteinExistence type="predicted"/>
<organism evidence="1">
    <name type="scientific">Rhizophora mucronata</name>
    <name type="common">Asiatic mangrove</name>
    <dbReference type="NCBI Taxonomy" id="61149"/>
    <lineage>
        <taxon>Eukaryota</taxon>
        <taxon>Viridiplantae</taxon>
        <taxon>Streptophyta</taxon>
        <taxon>Embryophyta</taxon>
        <taxon>Tracheophyta</taxon>
        <taxon>Spermatophyta</taxon>
        <taxon>Magnoliopsida</taxon>
        <taxon>eudicotyledons</taxon>
        <taxon>Gunneridae</taxon>
        <taxon>Pentapetalae</taxon>
        <taxon>rosids</taxon>
        <taxon>fabids</taxon>
        <taxon>Malpighiales</taxon>
        <taxon>Rhizophoraceae</taxon>
        <taxon>Rhizophora</taxon>
    </lineage>
</organism>
<dbReference type="EMBL" id="GGEC01084472">
    <property type="protein sequence ID" value="MBX64956.1"/>
    <property type="molecule type" value="Transcribed_RNA"/>
</dbReference>